<feature type="domain" description="Phosphoribosyltransferase" evidence="2">
    <location>
        <begin position="146"/>
        <end position="225"/>
    </location>
</feature>
<evidence type="ECO:0000256" key="1">
    <source>
        <dbReference type="ARBA" id="ARBA00008007"/>
    </source>
</evidence>
<dbReference type="Pfam" id="PF00156">
    <property type="entry name" value="Pribosyltran"/>
    <property type="match status" value="1"/>
</dbReference>
<dbReference type="STRING" id="1552123.EP57_13315"/>
<dbReference type="PANTHER" id="PTHR47505:SF1">
    <property type="entry name" value="DNA UTILIZATION PROTEIN YHGH"/>
    <property type="match status" value="1"/>
</dbReference>
<dbReference type="RefSeq" id="WP_036087345.1">
    <property type="nucleotide sequence ID" value="NZ_CBCSHQ010000003.1"/>
</dbReference>
<dbReference type="Proteomes" id="UP000029844">
    <property type="component" value="Unassembled WGS sequence"/>
</dbReference>
<evidence type="ECO:0000313" key="4">
    <source>
        <dbReference type="EMBL" id="KGL38910.1"/>
    </source>
</evidence>
<sequence length="226" mass="25743">MSNHCLICMNQLTISISWRSLFAKPQQKNICASCRRKLEVIGADVCRKCGRPQEIGGEICPDCERWTKSGSDHLAENIACFTYNEFAKDLMALYKYRGDYAIAAVFSGELIKKWSYVAKEVTIPLPISAERRDERGFNQTEGLLKLANIPFTTQLKREHTEKQSKKTRRERIDQEQYFFVEERDTVASKEVLLIDDIYTTGATLHLAAEALMKSGAKSVSSITIFR</sequence>
<proteinExistence type="inferred from homology"/>
<keyword evidence="5" id="KW-1185">Reference proteome</keyword>
<accession>A0A099W490</accession>
<comment type="similarity">
    <text evidence="1">Belongs to the ComF/GntX family.</text>
</comment>
<dbReference type="EMBL" id="JNFA01000028">
    <property type="protein sequence ID" value="KGL38910.1"/>
    <property type="molecule type" value="Genomic_DNA"/>
</dbReference>
<dbReference type="eggNOG" id="COG1040">
    <property type="taxonomic scope" value="Bacteria"/>
</dbReference>
<dbReference type="InterPro" id="IPR000836">
    <property type="entry name" value="PRTase_dom"/>
</dbReference>
<dbReference type="SUPFAM" id="SSF53271">
    <property type="entry name" value="PRTase-like"/>
    <property type="match status" value="1"/>
</dbReference>
<evidence type="ECO:0000313" key="5">
    <source>
        <dbReference type="Proteomes" id="UP000029844"/>
    </source>
</evidence>
<dbReference type="PANTHER" id="PTHR47505">
    <property type="entry name" value="DNA UTILIZATION PROTEIN YHGH"/>
    <property type="match status" value="1"/>
</dbReference>
<dbReference type="Pfam" id="PF18912">
    <property type="entry name" value="DZR_2"/>
    <property type="match status" value="1"/>
</dbReference>
<feature type="domain" description="Double zinc ribbon" evidence="3">
    <location>
        <begin position="4"/>
        <end position="63"/>
    </location>
</feature>
<name>A0A099W490_9LIST</name>
<reference evidence="4 5" key="1">
    <citation type="submission" date="2014-05" db="EMBL/GenBank/DDBJ databases">
        <title>Novel Listeriaceae from food processing environments.</title>
        <authorList>
            <person name="den Bakker H.C."/>
        </authorList>
    </citation>
    <scope>NUCLEOTIDE SEQUENCE [LARGE SCALE GENOMIC DNA]</scope>
    <source>
        <strain evidence="4 5">FSL A5-0281</strain>
    </source>
</reference>
<comment type="caution">
    <text evidence="4">The sequence shown here is derived from an EMBL/GenBank/DDBJ whole genome shotgun (WGS) entry which is preliminary data.</text>
</comment>
<dbReference type="Gene3D" id="3.40.50.2020">
    <property type="match status" value="1"/>
</dbReference>
<evidence type="ECO:0000259" key="2">
    <source>
        <dbReference type="Pfam" id="PF00156"/>
    </source>
</evidence>
<evidence type="ECO:0008006" key="6">
    <source>
        <dbReference type="Google" id="ProtNLM"/>
    </source>
</evidence>
<organism evidence="4 5">
    <name type="scientific">Listeria booriae</name>
    <dbReference type="NCBI Taxonomy" id="1552123"/>
    <lineage>
        <taxon>Bacteria</taxon>
        <taxon>Bacillati</taxon>
        <taxon>Bacillota</taxon>
        <taxon>Bacilli</taxon>
        <taxon>Bacillales</taxon>
        <taxon>Listeriaceae</taxon>
        <taxon>Listeria</taxon>
    </lineage>
</organism>
<dbReference type="InterPro" id="IPR029057">
    <property type="entry name" value="PRTase-like"/>
</dbReference>
<dbReference type="InterPro" id="IPR051910">
    <property type="entry name" value="ComF/GntX_DNA_util-trans"/>
</dbReference>
<dbReference type="AlphaFoldDB" id="A0A099W490"/>
<gene>
    <name evidence="4" type="ORF">EP57_13315</name>
</gene>
<dbReference type="CDD" id="cd06223">
    <property type="entry name" value="PRTases_typeI"/>
    <property type="match status" value="1"/>
</dbReference>
<dbReference type="GeneID" id="58718322"/>
<evidence type="ECO:0000259" key="3">
    <source>
        <dbReference type="Pfam" id="PF18912"/>
    </source>
</evidence>
<dbReference type="InterPro" id="IPR044005">
    <property type="entry name" value="DZR_2"/>
</dbReference>
<protein>
    <recommendedName>
        <fullName evidence="6">Phosphoribosyltransferase domain-containing protein</fullName>
    </recommendedName>
</protein>